<dbReference type="EMBL" id="SRMO01000071">
    <property type="protein sequence ID" value="TGG91861.1"/>
    <property type="molecule type" value="Genomic_DNA"/>
</dbReference>
<proteinExistence type="predicted"/>
<dbReference type="PROSITE" id="PS50293">
    <property type="entry name" value="TPR_REGION"/>
    <property type="match status" value="1"/>
</dbReference>
<evidence type="ECO:0000313" key="1">
    <source>
        <dbReference type="EMBL" id="TGG91861.1"/>
    </source>
</evidence>
<name>A0A524RMK8_9CHRO</name>
<comment type="caution">
    <text evidence="1">The sequence shown here is derived from an EMBL/GenBank/DDBJ whole genome shotgun (WGS) entry which is preliminary data.</text>
</comment>
<dbReference type="Proteomes" id="UP000317990">
    <property type="component" value="Unassembled WGS sequence"/>
</dbReference>
<dbReference type="InterPro" id="IPR011990">
    <property type="entry name" value="TPR-like_helical_dom_sf"/>
</dbReference>
<dbReference type="InterPro" id="IPR037919">
    <property type="entry name" value="OGT"/>
</dbReference>
<dbReference type="AlphaFoldDB" id="A0A524RMK8"/>
<sequence>MSSKSKGFANNNNNQAKDAQQALKLIHQGKLKEAEFIYRKLIQEGVRDEIIFSNLAAICGTQGKKQEMVELLKKALSIKPNYPEALSNLGSALKQQGDLEGAIASYR</sequence>
<organism evidence="1 2">
    <name type="scientific">Aphanocapsa feldmannii 277cV</name>
    <dbReference type="NCBI Taxonomy" id="2507553"/>
    <lineage>
        <taxon>Bacteria</taxon>
        <taxon>Bacillati</taxon>
        <taxon>Cyanobacteriota</taxon>
        <taxon>Cyanophyceae</taxon>
        <taxon>Oscillatoriophycideae</taxon>
        <taxon>Chroococcales</taxon>
        <taxon>Microcystaceae</taxon>
        <taxon>Aphanocapsa</taxon>
    </lineage>
</organism>
<evidence type="ECO:0000313" key="2">
    <source>
        <dbReference type="Proteomes" id="UP000317990"/>
    </source>
</evidence>
<dbReference type="PANTHER" id="PTHR44366">
    <property type="entry name" value="UDP-N-ACETYLGLUCOSAMINE--PEPTIDE N-ACETYLGLUCOSAMINYLTRANSFERASE 110 KDA SUBUNIT"/>
    <property type="match status" value="1"/>
</dbReference>
<gene>
    <name evidence="1" type="ORF">ERJ67_07350</name>
</gene>
<dbReference type="PANTHER" id="PTHR44366:SF1">
    <property type="entry name" value="UDP-N-ACETYLGLUCOSAMINE--PEPTIDE N-ACETYLGLUCOSAMINYLTRANSFERASE 110 KDA SUBUNIT"/>
    <property type="match status" value="1"/>
</dbReference>
<dbReference type="Pfam" id="PF13414">
    <property type="entry name" value="TPR_11"/>
    <property type="match status" value="1"/>
</dbReference>
<accession>A0A524RMK8</accession>
<protein>
    <submittedName>
        <fullName evidence="1">Tetratricopeptide repeat protein</fullName>
    </submittedName>
</protein>
<dbReference type="Gene3D" id="1.25.40.10">
    <property type="entry name" value="Tetratricopeptide repeat domain"/>
    <property type="match status" value="1"/>
</dbReference>
<dbReference type="GO" id="GO:0006493">
    <property type="term" value="P:protein O-linked glycosylation"/>
    <property type="evidence" value="ECO:0007669"/>
    <property type="project" value="InterPro"/>
</dbReference>
<dbReference type="GO" id="GO:0097363">
    <property type="term" value="F:protein O-acetylglucosaminyltransferase activity"/>
    <property type="evidence" value="ECO:0007669"/>
    <property type="project" value="TreeGrafter"/>
</dbReference>
<reference evidence="1 2" key="1">
    <citation type="journal article" date="2019" name="mSystems">
        <title>Life at home and on the roam: Genomic adaptions reflect the dual lifestyle of an intracellular, facultative symbiont.</title>
        <authorList>
            <person name="Burgsdorf I."/>
        </authorList>
    </citation>
    <scope>NUCLEOTIDE SEQUENCE [LARGE SCALE GENOMIC DNA]</scope>
    <source>
        <strain evidence="1">277cV</strain>
    </source>
</reference>
<feature type="non-terminal residue" evidence="1">
    <location>
        <position position="107"/>
    </location>
</feature>
<dbReference type="SUPFAM" id="SSF48452">
    <property type="entry name" value="TPR-like"/>
    <property type="match status" value="1"/>
</dbReference>